<dbReference type="VEuPathDB" id="VectorBase:SCAU016141"/>
<feature type="chain" id="PRO_5009328160" evidence="1">
    <location>
        <begin position="17"/>
        <end position="150"/>
    </location>
</feature>
<accession>A0A1I8QDL6</accession>
<evidence type="ECO:0000313" key="3">
    <source>
        <dbReference type="Proteomes" id="UP000095300"/>
    </source>
</evidence>
<keyword evidence="1" id="KW-0732">Signal</keyword>
<evidence type="ECO:0000313" key="2">
    <source>
        <dbReference type="EnsemblMetazoa" id="SCAU016141-PA"/>
    </source>
</evidence>
<dbReference type="EnsemblMetazoa" id="SCAU016141-RA">
    <property type="protein sequence ID" value="SCAU016141-PA"/>
    <property type="gene ID" value="SCAU016141"/>
</dbReference>
<organism evidence="2 3">
    <name type="scientific">Stomoxys calcitrans</name>
    <name type="common">Stable fly</name>
    <name type="synonym">Conops calcitrans</name>
    <dbReference type="NCBI Taxonomy" id="35570"/>
    <lineage>
        <taxon>Eukaryota</taxon>
        <taxon>Metazoa</taxon>
        <taxon>Ecdysozoa</taxon>
        <taxon>Arthropoda</taxon>
        <taxon>Hexapoda</taxon>
        <taxon>Insecta</taxon>
        <taxon>Pterygota</taxon>
        <taxon>Neoptera</taxon>
        <taxon>Endopterygota</taxon>
        <taxon>Diptera</taxon>
        <taxon>Brachycera</taxon>
        <taxon>Muscomorpha</taxon>
        <taxon>Muscoidea</taxon>
        <taxon>Muscidae</taxon>
        <taxon>Stomoxys</taxon>
    </lineage>
</organism>
<evidence type="ECO:0000256" key="1">
    <source>
        <dbReference type="SAM" id="SignalP"/>
    </source>
</evidence>
<dbReference type="KEGG" id="scac:106088953"/>
<protein>
    <submittedName>
        <fullName evidence="2">Uncharacterized protein</fullName>
    </submittedName>
</protein>
<dbReference type="Proteomes" id="UP000095300">
    <property type="component" value="Unassembled WGS sequence"/>
</dbReference>
<feature type="signal peptide" evidence="1">
    <location>
        <begin position="1"/>
        <end position="16"/>
    </location>
</feature>
<sequence length="150" mass="15190">MFKILLACAFFVAAQASYGAGYGLENAGYAAQVQPRATVSYGKNYGSYGGYGNNYAGYGSVAGLVDTPRSAVDGQVLGLARQALALPSAGSPMRAAVNVPLFHTTSYTAPAVRAVPAVPHGATGSTAAAAASNVDKNHAKTYGKQAYGGY</sequence>
<keyword evidence="3" id="KW-1185">Reference proteome</keyword>
<dbReference type="OrthoDB" id="8059601at2759"/>
<gene>
    <name evidence="2" type="primary">106088953</name>
</gene>
<dbReference type="AlphaFoldDB" id="A0A1I8QDL6"/>
<proteinExistence type="predicted"/>
<reference evidence="2" key="1">
    <citation type="submission" date="2020-05" db="UniProtKB">
        <authorList>
            <consortium name="EnsemblMetazoa"/>
        </authorList>
    </citation>
    <scope>IDENTIFICATION</scope>
    <source>
        <strain evidence="2">USDA</strain>
    </source>
</reference>
<name>A0A1I8QDL6_STOCA</name>